<evidence type="ECO:0000256" key="7">
    <source>
        <dbReference type="ARBA" id="ARBA00022840"/>
    </source>
</evidence>
<evidence type="ECO:0000256" key="5">
    <source>
        <dbReference type="ARBA" id="ARBA00022553"/>
    </source>
</evidence>
<dbReference type="InterPro" id="IPR001789">
    <property type="entry name" value="Sig_transdc_resp-reg_receiver"/>
</dbReference>
<dbReference type="EMBL" id="JBHMEC010000017">
    <property type="protein sequence ID" value="MFB9150549.1"/>
    <property type="molecule type" value="Genomic_DNA"/>
</dbReference>
<evidence type="ECO:0000313" key="20">
    <source>
        <dbReference type="EMBL" id="MFB9150549.1"/>
    </source>
</evidence>
<dbReference type="SUPFAM" id="SSF52540">
    <property type="entry name" value="P-loop containing nucleoside triphosphate hydrolases"/>
    <property type="match status" value="1"/>
</dbReference>
<evidence type="ECO:0000259" key="18">
    <source>
        <dbReference type="PROSITE" id="PS50045"/>
    </source>
</evidence>
<evidence type="ECO:0000256" key="3">
    <source>
        <dbReference type="ARBA" id="ARBA00022490"/>
    </source>
</evidence>
<dbReference type="SMART" id="SM00382">
    <property type="entry name" value="AAA"/>
    <property type="match status" value="1"/>
</dbReference>
<keyword evidence="6" id="KW-0547">Nucleotide-binding</keyword>
<keyword evidence="13" id="KW-0535">Nitrogen fixation</keyword>
<dbReference type="RefSeq" id="WP_377070085.1">
    <property type="nucleotide sequence ID" value="NZ_JBHMEC010000017.1"/>
</dbReference>
<dbReference type="PROSITE" id="PS00675">
    <property type="entry name" value="SIGMA54_INTERACT_1"/>
    <property type="match status" value="1"/>
</dbReference>
<keyword evidence="10" id="KW-0238">DNA-binding</keyword>
<keyword evidence="12" id="KW-0804">Transcription</keyword>
<evidence type="ECO:0000256" key="13">
    <source>
        <dbReference type="ARBA" id="ARBA00023231"/>
    </source>
</evidence>
<dbReference type="Gene3D" id="3.40.50.300">
    <property type="entry name" value="P-loop containing nucleotide triphosphate hydrolases"/>
    <property type="match status" value="1"/>
</dbReference>
<accession>A0ABV5I2N0</accession>
<evidence type="ECO:0000256" key="4">
    <source>
        <dbReference type="ARBA" id="ARBA00022491"/>
    </source>
</evidence>
<keyword evidence="11" id="KW-0010">Activator</keyword>
<evidence type="ECO:0000256" key="9">
    <source>
        <dbReference type="ARBA" id="ARBA00023015"/>
    </source>
</evidence>
<comment type="function">
    <text evidence="16">Member of the two-component regulatory system NtrB/NtrC, which controls expression of the nitrogen-regulated (ntr) genes in response to nitrogen limitation. Phosphorylated NtrC binds directly to DNA and stimulates the formation of open promoter-sigma54-RNA polymerase complexes.</text>
</comment>
<dbReference type="PRINTS" id="PR01590">
    <property type="entry name" value="HTHFIS"/>
</dbReference>
<dbReference type="CDD" id="cd00009">
    <property type="entry name" value="AAA"/>
    <property type="match status" value="1"/>
</dbReference>
<dbReference type="Pfam" id="PF02954">
    <property type="entry name" value="HTH_8"/>
    <property type="match status" value="1"/>
</dbReference>
<dbReference type="SMART" id="SM00448">
    <property type="entry name" value="REC"/>
    <property type="match status" value="1"/>
</dbReference>
<dbReference type="InterPro" id="IPR003593">
    <property type="entry name" value="AAA+_ATPase"/>
</dbReference>
<evidence type="ECO:0000256" key="1">
    <source>
        <dbReference type="ARBA" id="ARBA00004496"/>
    </source>
</evidence>
<gene>
    <name evidence="20" type="ORF">ACFFU4_12400</name>
</gene>
<name>A0ABV5I2N0_9RHOB</name>
<comment type="subcellular location">
    <subcellularLocation>
        <location evidence="1">Cytoplasm</location>
    </subcellularLocation>
</comment>
<keyword evidence="4" id="KW-0678">Repressor</keyword>
<evidence type="ECO:0000256" key="8">
    <source>
        <dbReference type="ARBA" id="ARBA00023012"/>
    </source>
</evidence>
<feature type="domain" description="Sigma-54 factor interaction" evidence="18">
    <location>
        <begin position="139"/>
        <end position="339"/>
    </location>
</feature>
<evidence type="ECO:0000256" key="2">
    <source>
        <dbReference type="ARBA" id="ARBA00019059"/>
    </source>
</evidence>
<dbReference type="PROSITE" id="PS50110">
    <property type="entry name" value="RESPONSE_REGULATORY"/>
    <property type="match status" value="1"/>
</dbReference>
<organism evidence="20 21">
    <name type="scientific">Roseovarius ramblicola</name>
    <dbReference type="NCBI Taxonomy" id="2022336"/>
    <lineage>
        <taxon>Bacteria</taxon>
        <taxon>Pseudomonadati</taxon>
        <taxon>Pseudomonadota</taxon>
        <taxon>Alphaproteobacteria</taxon>
        <taxon>Rhodobacterales</taxon>
        <taxon>Roseobacteraceae</taxon>
        <taxon>Roseovarius</taxon>
    </lineage>
</organism>
<evidence type="ECO:0000256" key="11">
    <source>
        <dbReference type="ARBA" id="ARBA00023159"/>
    </source>
</evidence>
<dbReference type="Gene3D" id="1.10.10.60">
    <property type="entry name" value="Homeodomain-like"/>
    <property type="match status" value="1"/>
</dbReference>
<evidence type="ECO:0000256" key="6">
    <source>
        <dbReference type="ARBA" id="ARBA00022741"/>
    </source>
</evidence>
<proteinExistence type="predicted"/>
<dbReference type="InterPro" id="IPR011006">
    <property type="entry name" value="CheY-like_superfamily"/>
</dbReference>
<evidence type="ECO:0000256" key="15">
    <source>
        <dbReference type="ARBA" id="ARBA00031910"/>
    </source>
</evidence>
<dbReference type="InterPro" id="IPR002078">
    <property type="entry name" value="Sigma_54_int"/>
</dbReference>
<evidence type="ECO:0000256" key="17">
    <source>
        <dbReference type="PROSITE-ProRule" id="PRU00169"/>
    </source>
</evidence>
<dbReference type="Gene3D" id="3.40.50.2300">
    <property type="match status" value="1"/>
</dbReference>
<evidence type="ECO:0000256" key="14">
    <source>
        <dbReference type="ARBA" id="ARBA00029881"/>
    </source>
</evidence>
<evidence type="ECO:0000256" key="10">
    <source>
        <dbReference type="ARBA" id="ARBA00023125"/>
    </source>
</evidence>
<reference evidence="20 21" key="1">
    <citation type="submission" date="2024-09" db="EMBL/GenBank/DDBJ databases">
        <authorList>
            <person name="Sun Q."/>
            <person name="Mori K."/>
        </authorList>
    </citation>
    <scope>NUCLEOTIDE SEQUENCE [LARGE SCALE GENOMIC DNA]</scope>
    <source>
        <strain evidence="20 21">CECT 9424</strain>
    </source>
</reference>
<dbReference type="PROSITE" id="PS50045">
    <property type="entry name" value="SIGMA54_INTERACT_4"/>
    <property type="match status" value="1"/>
</dbReference>
<dbReference type="InterPro" id="IPR058031">
    <property type="entry name" value="AAA_lid_NorR"/>
</dbReference>
<dbReference type="PANTHER" id="PTHR32071">
    <property type="entry name" value="TRANSCRIPTIONAL REGULATORY PROTEIN"/>
    <property type="match status" value="1"/>
</dbReference>
<dbReference type="InterPro" id="IPR002197">
    <property type="entry name" value="HTH_Fis"/>
</dbReference>
<keyword evidence="9" id="KW-0805">Transcription regulation</keyword>
<feature type="modified residue" description="4-aspartylphosphate" evidence="17">
    <location>
        <position position="53"/>
    </location>
</feature>
<dbReference type="PANTHER" id="PTHR32071:SF95">
    <property type="entry name" value="DNA-BINDING TRANSCRIPTIONAL REGULATOR NTRC"/>
    <property type="match status" value="1"/>
</dbReference>
<evidence type="ECO:0000259" key="19">
    <source>
        <dbReference type="PROSITE" id="PS50110"/>
    </source>
</evidence>
<dbReference type="SUPFAM" id="SSF52172">
    <property type="entry name" value="CheY-like"/>
    <property type="match status" value="1"/>
</dbReference>
<keyword evidence="5 17" id="KW-0597">Phosphoprotein</keyword>
<dbReference type="Pfam" id="PF00072">
    <property type="entry name" value="Response_reg"/>
    <property type="match status" value="1"/>
</dbReference>
<keyword evidence="8" id="KW-0902">Two-component regulatory system</keyword>
<protein>
    <recommendedName>
        <fullName evidence="2">DNA-binding transcriptional regulator NtrC</fullName>
    </recommendedName>
    <alternativeName>
        <fullName evidence="14">Nitrogen regulation protein NR(I)</fullName>
    </alternativeName>
    <alternativeName>
        <fullName evidence="15">Nitrogen regulator I</fullName>
    </alternativeName>
</protein>
<comment type="caution">
    <text evidence="20">The sequence shown here is derived from an EMBL/GenBank/DDBJ whole genome shotgun (WGS) entry which is preliminary data.</text>
</comment>
<dbReference type="Proteomes" id="UP001589670">
    <property type="component" value="Unassembled WGS sequence"/>
</dbReference>
<keyword evidence="7" id="KW-0067">ATP-binding</keyword>
<dbReference type="InterPro" id="IPR025662">
    <property type="entry name" value="Sigma_54_int_dom_ATP-bd_1"/>
</dbReference>
<dbReference type="Pfam" id="PF25601">
    <property type="entry name" value="AAA_lid_14"/>
    <property type="match status" value="1"/>
</dbReference>
<evidence type="ECO:0000313" key="21">
    <source>
        <dbReference type="Proteomes" id="UP001589670"/>
    </source>
</evidence>
<evidence type="ECO:0000256" key="16">
    <source>
        <dbReference type="ARBA" id="ARBA00043886"/>
    </source>
</evidence>
<dbReference type="InterPro" id="IPR027417">
    <property type="entry name" value="P-loop_NTPase"/>
</dbReference>
<keyword evidence="3" id="KW-0963">Cytoplasm</keyword>
<evidence type="ECO:0000256" key="12">
    <source>
        <dbReference type="ARBA" id="ARBA00023163"/>
    </source>
</evidence>
<dbReference type="Pfam" id="PF14532">
    <property type="entry name" value="Sigma54_activ_2"/>
    <property type="match status" value="1"/>
</dbReference>
<feature type="domain" description="Response regulatory" evidence="19">
    <location>
        <begin position="4"/>
        <end position="118"/>
    </location>
</feature>
<sequence>MDGTVLVADDDRTIRTVLTQALTRAGCRVHATSSLTTLMRWVGEGRGDVVISDVVMPDGNGLEMLPKIAEDRPGLPVIVISAQNTIMTAIKAAEAEAFDYLPKPFDLPDLMKRTARALEARERVPRKSAGQERPDELPLVGRSPAMQRLYKVVAQVMHSDLPVMICGESGTGKSLVAHAIHDYSDRRTLPLVTVTAPDVHDLDGPSQVMARVRGGTLVLDEVSDLPPEAQGRVVRMMDAPGEHPPRFMATSRVPPATALEEGRLREDLYYRLSGVTIEVPSLRDRIEDIELLAGHFLGRDLRPGQPERHFSEEALEMMRAYSWPGNVRQIENAVRRIALTAQSEEIGRPEIAAILGTQPRAEPVIQPGRSETLTGAVTAHLRRYFDLHGAELPPPGLHGRILREIEAPLIEIALEATGGNQIRCAELLGINRNTLRKKINDLDIRVTRRRKLM</sequence>
<dbReference type="Gene3D" id="1.10.8.60">
    <property type="match status" value="1"/>
</dbReference>
<dbReference type="SUPFAM" id="SSF46689">
    <property type="entry name" value="Homeodomain-like"/>
    <property type="match status" value="1"/>
</dbReference>
<dbReference type="InterPro" id="IPR009057">
    <property type="entry name" value="Homeodomain-like_sf"/>
</dbReference>
<keyword evidence="21" id="KW-1185">Reference proteome</keyword>